<comment type="caution">
    <text evidence="4">The sequence shown here is derived from an EMBL/GenBank/DDBJ whole genome shotgun (WGS) entry which is preliminary data.</text>
</comment>
<dbReference type="PANTHER" id="PTHR43000">
    <property type="entry name" value="DTDP-D-GLUCOSE 4,6-DEHYDRATASE-RELATED"/>
    <property type="match status" value="1"/>
</dbReference>
<dbReference type="Gene3D" id="3.40.50.720">
    <property type="entry name" value="NAD(P)-binding Rossmann-like Domain"/>
    <property type="match status" value="1"/>
</dbReference>
<evidence type="ECO:0000313" key="5">
    <source>
        <dbReference type="Proteomes" id="UP001419910"/>
    </source>
</evidence>
<accession>A0ABU9YCB5</accession>
<organism evidence="4 5">
    <name type="scientific">Sphingomonas oligophenolica</name>
    <dbReference type="NCBI Taxonomy" id="301154"/>
    <lineage>
        <taxon>Bacteria</taxon>
        <taxon>Pseudomonadati</taxon>
        <taxon>Pseudomonadota</taxon>
        <taxon>Alphaproteobacteria</taxon>
        <taxon>Sphingomonadales</taxon>
        <taxon>Sphingomonadaceae</taxon>
        <taxon>Sphingomonas</taxon>
    </lineage>
</organism>
<dbReference type="SUPFAM" id="SSF51735">
    <property type="entry name" value="NAD(P)-binding Rossmann-fold domains"/>
    <property type="match status" value="1"/>
</dbReference>
<dbReference type="InterPro" id="IPR001509">
    <property type="entry name" value="Epimerase_deHydtase"/>
</dbReference>
<dbReference type="InterPro" id="IPR036291">
    <property type="entry name" value="NAD(P)-bd_dom_sf"/>
</dbReference>
<dbReference type="RefSeq" id="WP_343888712.1">
    <property type="nucleotide sequence ID" value="NZ_BAAAEH010000011.1"/>
</dbReference>
<comment type="pathway">
    <text evidence="1">Bacterial outer membrane biogenesis; LPS O-antigen biosynthesis.</text>
</comment>
<dbReference type="CDD" id="cd08946">
    <property type="entry name" value="SDR_e"/>
    <property type="match status" value="1"/>
</dbReference>
<sequence>MIFIAGSVLRLKQAAVLGAAGFVGRHAARALASAGYQVVGIGHGTWLRDEWREWGLSEWHVSDISVESLLTYAGEPEVLIQCAGSGSVAFSIAHPAQDFRRSVDTTLAALDFVRLHAPGCRVVLPSSAAVYGTAERMPIRIEDPLHPESPYGVHKKIAEDLCRSYGRTFGIHVAIVRLFSVYGIGLRKQLLWDACVKLVQGEVEFAGTGEELRDWLDIEDAAALLLTAASQASADCPIVNGGTGQSANVRTIVEGLGRALGIAAQPTFSGTRRSGDPVGYEADISGALGWDWRVERSLADGLAAYAAWFQQDRG</sequence>
<gene>
    <name evidence="4" type="ORF">ABC974_27195</name>
</gene>
<protein>
    <submittedName>
        <fullName evidence="4">SDR family oxidoreductase</fullName>
    </submittedName>
</protein>
<comment type="similarity">
    <text evidence="2">Belongs to the NAD(P)-dependent epimerase/dehydratase family.</text>
</comment>
<keyword evidence="5" id="KW-1185">Reference proteome</keyword>
<evidence type="ECO:0000313" key="4">
    <source>
        <dbReference type="EMBL" id="MEN2793336.1"/>
    </source>
</evidence>
<evidence type="ECO:0000256" key="2">
    <source>
        <dbReference type="ARBA" id="ARBA00007637"/>
    </source>
</evidence>
<proteinExistence type="inferred from homology"/>
<dbReference type="Pfam" id="PF01370">
    <property type="entry name" value="Epimerase"/>
    <property type="match status" value="1"/>
</dbReference>
<dbReference type="Proteomes" id="UP001419910">
    <property type="component" value="Unassembled WGS sequence"/>
</dbReference>
<feature type="domain" description="NAD-dependent epimerase/dehydratase" evidence="3">
    <location>
        <begin position="15"/>
        <end position="233"/>
    </location>
</feature>
<evidence type="ECO:0000259" key="3">
    <source>
        <dbReference type="Pfam" id="PF01370"/>
    </source>
</evidence>
<dbReference type="EMBL" id="JBDIME010000044">
    <property type="protein sequence ID" value="MEN2793336.1"/>
    <property type="molecule type" value="Genomic_DNA"/>
</dbReference>
<name>A0ABU9YCB5_9SPHN</name>
<reference evidence="4 5" key="1">
    <citation type="submission" date="2024-05" db="EMBL/GenBank/DDBJ databases">
        <authorList>
            <person name="Liu Q."/>
            <person name="Xin Y.-H."/>
        </authorList>
    </citation>
    <scope>NUCLEOTIDE SEQUENCE [LARGE SCALE GENOMIC DNA]</scope>
    <source>
        <strain evidence="4 5">CGMCC 1.10181</strain>
    </source>
</reference>
<evidence type="ECO:0000256" key="1">
    <source>
        <dbReference type="ARBA" id="ARBA00005125"/>
    </source>
</evidence>